<evidence type="ECO:0000313" key="1">
    <source>
        <dbReference type="EMBL" id="SJM64785.1"/>
    </source>
</evidence>
<gene>
    <name evidence="1" type="ORF">FM101_08805</name>
</gene>
<dbReference type="InterPro" id="IPR025234">
    <property type="entry name" value="YjzH-like"/>
</dbReference>
<dbReference type="Proteomes" id="UP000195913">
    <property type="component" value="Unassembled WGS sequence"/>
</dbReference>
<organism evidence="1 2">
    <name type="scientific">Arthrobacter rhombi</name>
    <dbReference type="NCBI Taxonomy" id="71253"/>
    <lineage>
        <taxon>Bacteria</taxon>
        <taxon>Bacillati</taxon>
        <taxon>Actinomycetota</taxon>
        <taxon>Actinomycetes</taxon>
        <taxon>Micrococcales</taxon>
        <taxon>Micrococcaceae</taxon>
        <taxon>Arthrobacter</taxon>
    </lineage>
</organism>
<dbReference type="AlphaFoldDB" id="A0A1R4G9M5"/>
<evidence type="ECO:0008006" key="3">
    <source>
        <dbReference type="Google" id="ProtNLM"/>
    </source>
</evidence>
<dbReference type="RefSeq" id="WP_086998421.1">
    <property type="nucleotide sequence ID" value="NZ_FUHW01000032.1"/>
</dbReference>
<evidence type="ECO:0000313" key="2">
    <source>
        <dbReference type="Proteomes" id="UP000195913"/>
    </source>
</evidence>
<dbReference type="EMBL" id="FUHW01000032">
    <property type="protein sequence ID" value="SJM64785.1"/>
    <property type="molecule type" value="Genomic_DNA"/>
</dbReference>
<keyword evidence="2" id="KW-1185">Reference proteome</keyword>
<dbReference type="Pfam" id="PF13783">
    <property type="entry name" value="DUF4177"/>
    <property type="match status" value="1"/>
</dbReference>
<protein>
    <recommendedName>
        <fullName evidence="3">DUF4177 domain-containing protein</fullName>
    </recommendedName>
</protein>
<sequence>MHEYKVITDKIKDYPDFKPSDLEASLNEHALSGWKVVTCFTDSTVWHETTVTTILERQSNYTTKS</sequence>
<name>A0A1R4G9M5_9MICC</name>
<accession>A0A1R4G9M5</accession>
<reference evidence="1 2" key="1">
    <citation type="submission" date="2017-02" db="EMBL/GenBank/DDBJ databases">
        <authorList>
            <person name="Peterson S.W."/>
        </authorList>
    </citation>
    <scope>NUCLEOTIDE SEQUENCE [LARGE SCALE GENOMIC DNA]</scope>
    <source>
        <strain evidence="1 2">B Ar 00.02</strain>
    </source>
</reference>
<proteinExistence type="predicted"/>